<dbReference type="Pfam" id="PF05076">
    <property type="entry name" value="SUFU"/>
    <property type="match status" value="1"/>
</dbReference>
<evidence type="ECO:0000313" key="3">
    <source>
        <dbReference type="Proteomes" id="UP001501752"/>
    </source>
</evidence>
<comment type="caution">
    <text evidence="2">The sequence shown here is derived from an EMBL/GenBank/DDBJ whole genome shotgun (WGS) entry which is preliminary data.</text>
</comment>
<dbReference type="InterPro" id="IPR020941">
    <property type="entry name" value="SUFU-like_domain"/>
</dbReference>
<dbReference type="EMBL" id="BAABIS010000001">
    <property type="protein sequence ID" value="GAA4837766.1"/>
    <property type="molecule type" value="Genomic_DNA"/>
</dbReference>
<gene>
    <name evidence="2" type="ORF">GCM10023235_11060</name>
</gene>
<protein>
    <recommendedName>
        <fullName evidence="1">Suppressor of fused-like domain-containing protein</fullName>
    </recommendedName>
</protein>
<proteinExistence type="predicted"/>
<evidence type="ECO:0000313" key="2">
    <source>
        <dbReference type="EMBL" id="GAA4837766.1"/>
    </source>
</evidence>
<dbReference type="RefSeq" id="WP_345695622.1">
    <property type="nucleotide sequence ID" value="NZ_BAABIS010000001.1"/>
</dbReference>
<accession>A0ABP9DAR7</accession>
<organism evidence="2 3">
    <name type="scientific">Kitasatospora terrestris</name>
    <dbReference type="NCBI Taxonomy" id="258051"/>
    <lineage>
        <taxon>Bacteria</taxon>
        <taxon>Bacillati</taxon>
        <taxon>Actinomycetota</taxon>
        <taxon>Actinomycetes</taxon>
        <taxon>Kitasatosporales</taxon>
        <taxon>Streptomycetaceae</taxon>
        <taxon>Kitasatospora</taxon>
    </lineage>
</organism>
<keyword evidence="3" id="KW-1185">Reference proteome</keyword>
<sequence>MSSEAGDKFLDHVEEYLGPQAGEMPADAFGTDRGFTVSLHNSADGELVSAVTNGLRFRSEVASPLPQELVVTLYADQEDEALHLAGSAAELAISVGEGMEFDEVIPSEEPLVPDTEIYGVIATSHPYIEEDDFENMPDEDGKPTLMILTLVPITRAEIAFIEAEGADALYERWESEETDLLDIHREG</sequence>
<feature type="domain" description="Suppressor of fused-like" evidence="1">
    <location>
        <begin position="55"/>
        <end position="186"/>
    </location>
</feature>
<name>A0ABP9DAR7_9ACTN</name>
<dbReference type="Proteomes" id="UP001501752">
    <property type="component" value="Unassembled WGS sequence"/>
</dbReference>
<evidence type="ECO:0000259" key="1">
    <source>
        <dbReference type="Pfam" id="PF05076"/>
    </source>
</evidence>
<reference evidence="3" key="1">
    <citation type="journal article" date="2019" name="Int. J. Syst. Evol. Microbiol.">
        <title>The Global Catalogue of Microorganisms (GCM) 10K type strain sequencing project: providing services to taxonomists for standard genome sequencing and annotation.</title>
        <authorList>
            <consortium name="The Broad Institute Genomics Platform"/>
            <consortium name="The Broad Institute Genome Sequencing Center for Infectious Disease"/>
            <person name="Wu L."/>
            <person name="Ma J."/>
        </authorList>
    </citation>
    <scope>NUCLEOTIDE SEQUENCE [LARGE SCALE GENOMIC DNA]</scope>
    <source>
        <strain evidence="3">JCM 13006</strain>
    </source>
</reference>